<evidence type="ECO:0000256" key="3">
    <source>
        <dbReference type="PIRSR" id="PIRSR613078-2"/>
    </source>
</evidence>
<evidence type="ECO:0000313" key="5">
    <source>
        <dbReference type="Proteomes" id="UP000886595"/>
    </source>
</evidence>
<dbReference type="Gene3D" id="3.40.50.1240">
    <property type="entry name" value="Phosphoglycerate mutase-like"/>
    <property type="match status" value="1"/>
</dbReference>
<evidence type="ECO:0000256" key="2">
    <source>
        <dbReference type="PIRSR" id="PIRSR613078-1"/>
    </source>
</evidence>
<accession>A0A8X7U574</accession>
<feature type="binding site" evidence="3">
    <location>
        <begin position="21"/>
        <end position="28"/>
    </location>
    <ligand>
        <name>substrate</name>
    </ligand>
</feature>
<organism evidence="4 5">
    <name type="scientific">Brassica carinata</name>
    <name type="common">Ethiopian mustard</name>
    <name type="synonym">Abyssinian cabbage</name>
    <dbReference type="NCBI Taxonomy" id="52824"/>
    <lineage>
        <taxon>Eukaryota</taxon>
        <taxon>Viridiplantae</taxon>
        <taxon>Streptophyta</taxon>
        <taxon>Embryophyta</taxon>
        <taxon>Tracheophyta</taxon>
        <taxon>Spermatophyta</taxon>
        <taxon>Magnoliopsida</taxon>
        <taxon>eudicotyledons</taxon>
        <taxon>Gunneridae</taxon>
        <taxon>Pentapetalae</taxon>
        <taxon>rosids</taxon>
        <taxon>malvids</taxon>
        <taxon>Brassicales</taxon>
        <taxon>Brassicaceae</taxon>
        <taxon>Brassiceae</taxon>
        <taxon>Brassica</taxon>
    </lineage>
</organism>
<comment type="similarity">
    <text evidence="1">Belongs to the phosphoglycerate mutase family.</text>
</comment>
<dbReference type="PANTHER" id="PTHR48100:SF35">
    <property type="entry name" value="PHOSPHOGLYCERATE MUTASE-LIKE PROTEIN 4"/>
    <property type="match status" value="1"/>
</dbReference>
<feature type="active site" description="Tele-phosphohistidine intermediate" evidence="2">
    <location>
        <position position="22"/>
    </location>
</feature>
<feature type="active site" description="Proton donor/acceptor" evidence="2">
    <location>
        <position position="92"/>
    </location>
</feature>
<comment type="caution">
    <text evidence="4">The sequence shown here is derived from an EMBL/GenBank/DDBJ whole genome shotgun (WGS) entry which is preliminary data.</text>
</comment>
<dbReference type="InterPro" id="IPR029033">
    <property type="entry name" value="His_PPase_superfam"/>
</dbReference>
<dbReference type="PANTHER" id="PTHR48100">
    <property type="entry name" value="BROAD-SPECIFICITY PHOSPHATASE YOR283W-RELATED"/>
    <property type="match status" value="1"/>
</dbReference>
<dbReference type="GO" id="GO:0016791">
    <property type="term" value="F:phosphatase activity"/>
    <property type="evidence" value="ECO:0007669"/>
    <property type="project" value="TreeGrafter"/>
</dbReference>
<proteinExistence type="inferred from homology"/>
<dbReference type="OrthoDB" id="354304at2759"/>
<keyword evidence="5" id="KW-1185">Reference proteome</keyword>
<dbReference type="SUPFAM" id="SSF53254">
    <property type="entry name" value="Phosphoglycerate mutase-like"/>
    <property type="match status" value="1"/>
</dbReference>
<dbReference type="CDD" id="cd07067">
    <property type="entry name" value="HP_PGM_like"/>
    <property type="match status" value="1"/>
</dbReference>
<dbReference type="GO" id="GO:0005829">
    <property type="term" value="C:cytosol"/>
    <property type="evidence" value="ECO:0007669"/>
    <property type="project" value="TreeGrafter"/>
</dbReference>
<dbReference type="InterPro" id="IPR050275">
    <property type="entry name" value="PGM_Phosphatase"/>
</dbReference>
<dbReference type="EMBL" id="JAAMPC010000014">
    <property type="protein sequence ID" value="KAG2263481.1"/>
    <property type="molecule type" value="Genomic_DNA"/>
</dbReference>
<reference evidence="4 5" key="1">
    <citation type="submission" date="2020-02" db="EMBL/GenBank/DDBJ databases">
        <authorList>
            <person name="Ma Q."/>
            <person name="Huang Y."/>
            <person name="Song X."/>
            <person name="Pei D."/>
        </authorList>
    </citation>
    <scope>NUCLEOTIDE SEQUENCE [LARGE SCALE GENOMIC DNA]</scope>
    <source>
        <strain evidence="4">Sxm20200214</strain>
        <tissue evidence="4">Leaf</tissue>
    </source>
</reference>
<feature type="binding site" evidence="3">
    <location>
        <position position="67"/>
    </location>
    <ligand>
        <name>substrate</name>
    </ligand>
</feature>
<evidence type="ECO:0000256" key="1">
    <source>
        <dbReference type="ARBA" id="ARBA00038362"/>
    </source>
</evidence>
<dbReference type="Proteomes" id="UP000886595">
    <property type="component" value="Unassembled WGS sequence"/>
</dbReference>
<dbReference type="AlphaFoldDB" id="A0A8X7U574"/>
<gene>
    <name evidence="4" type="ORF">Bca52824_070560</name>
</gene>
<dbReference type="SMART" id="SM00855">
    <property type="entry name" value="PGAM"/>
    <property type="match status" value="1"/>
</dbReference>
<name>A0A8X7U574_BRACI</name>
<protein>
    <submittedName>
        <fullName evidence="4">Uncharacterized protein</fullName>
    </submittedName>
</protein>
<sequence>MAESSFDSFVDQAYAEIVVIRHRETSWNAERKIQGLNTNSTRIMFLVAERLSKEPKISYVYSSDLKRAFETAQIIAAKCGNLELLTDPDLRERHLGDIQGLVYQEASRINLPIAYKAFHLTAQTLDNLYDRCTSALHRIGDKHKGERVVVVTHGGVIRSLHERARPKARKVDKILNTSVNVVRLFHGDKWRIQVWGEVTHLDQTGFLKSGFGGDRTSG</sequence>
<dbReference type="InterPro" id="IPR013078">
    <property type="entry name" value="His_Pase_superF_clade-1"/>
</dbReference>
<evidence type="ECO:0000313" key="4">
    <source>
        <dbReference type="EMBL" id="KAG2263481.1"/>
    </source>
</evidence>
<dbReference type="Pfam" id="PF00300">
    <property type="entry name" value="His_Phos_1"/>
    <property type="match status" value="1"/>
</dbReference>